<feature type="compositionally biased region" description="Polar residues" evidence="2">
    <location>
        <begin position="227"/>
        <end position="243"/>
    </location>
</feature>
<organism evidence="3 4">
    <name type="scientific">Chromobacterium alticapitis</name>
    <dbReference type="NCBI Taxonomy" id="2073169"/>
    <lineage>
        <taxon>Bacteria</taxon>
        <taxon>Pseudomonadati</taxon>
        <taxon>Pseudomonadota</taxon>
        <taxon>Betaproteobacteria</taxon>
        <taxon>Neisseriales</taxon>
        <taxon>Chromobacteriaceae</taxon>
        <taxon>Chromobacterium</taxon>
    </lineage>
</organism>
<dbReference type="EMBL" id="PQWB01000041">
    <property type="protein sequence ID" value="POZ61975.1"/>
    <property type="molecule type" value="Genomic_DNA"/>
</dbReference>
<name>A0A2S5DFU5_9NEIS</name>
<protein>
    <submittedName>
        <fullName evidence="3">Uncharacterized protein</fullName>
    </submittedName>
</protein>
<sequence>MMSFTILKLVFNCTRMAIDNIEEGVTMASWSDWLKGWRNISDETSTDEYEPITDTLEVLGEEEEFEVLRISKFHPKYDGNKQYIETTIREFNDNKAKFSRLTMYLGIGRLITFKHKPVFVLEPGADAIKYVAHLEGVSMNNLVNAMRKGQLGRKVRSEDRLALKNSVAQQEAEMRALEERALELEREKAIVMEELAHSRKEVDQAKKAEEEARKAQVRMIETVIQQNSADKTQDGNALTSGTRASPIGKAITTGFKPTTNGPVPGSACSNE</sequence>
<gene>
    <name evidence="3" type="ORF">C2I19_10810</name>
</gene>
<reference evidence="4" key="1">
    <citation type="submission" date="2018-02" db="EMBL/GenBank/DDBJ databases">
        <authorList>
            <person name="O'Hara-Hanley K."/>
            <person name="Soby S."/>
        </authorList>
    </citation>
    <scope>NUCLEOTIDE SEQUENCE [LARGE SCALE GENOMIC DNA]</scope>
    <source>
        <strain evidence="4">MWU14-2602</strain>
    </source>
</reference>
<feature type="compositionally biased region" description="Polar residues" evidence="2">
    <location>
        <begin position="255"/>
        <end position="271"/>
    </location>
</feature>
<dbReference type="Proteomes" id="UP000237082">
    <property type="component" value="Unassembled WGS sequence"/>
</dbReference>
<evidence type="ECO:0000256" key="1">
    <source>
        <dbReference type="SAM" id="Coils"/>
    </source>
</evidence>
<keyword evidence="4" id="KW-1185">Reference proteome</keyword>
<evidence type="ECO:0000313" key="3">
    <source>
        <dbReference type="EMBL" id="POZ61975.1"/>
    </source>
</evidence>
<accession>A0A2S5DFU5</accession>
<evidence type="ECO:0000313" key="4">
    <source>
        <dbReference type="Proteomes" id="UP000237082"/>
    </source>
</evidence>
<dbReference type="AlphaFoldDB" id="A0A2S5DFU5"/>
<comment type="caution">
    <text evidence="3">The sequence shown here is derived from an EMBL/GenBank/DDBJ whole genome shotgun (WGS) entry which is preliminary data.</text>
</comment>
<feature type="coiled-coil region" evidence="1">
    <location>
        <begin position="160"/>
        <end position="218"/>
    </location>
</feature>
<feature type="region of interest" description="Disordered" evidence="2">
    <location>
        <begin position="227"/>
        <end position="271"/>
    </location>
</feature>
<proteinExistence type="predicted"/>
<keyword evidence="1" id="KW-0175">Coiled coil</keyword>
<evidence type="ECO:0000256" key="2">
    <source>
        <dbReference type="SAM" id="MobiDB-lite"/>
    </source>
</evidence>